<keyword evidence="2" id="KW-1185">Reference proteome</keyword>
<dbReference type="EMBL" id="SHKN01000001">
    <property type="protein sequence ID" value="RZT96484.1"/>
    <property type="molecule type" value="Genomic_DNA"/>
</dbReference>
<comment type="caution">
    <text evidence="1">The sequence shown here is derived from an EMBL/GenBank/DDBJ whole genome shotgun (WGS) entry which is preliminary data.</text>
</comment>
<organism evidence="1 2">
    <name type="scientific">Ancylomarina subtilis</name>
    <dbReference type="NCBI Taxonomy" id="1639035"/>
    <lineage>
        <taxon>Bacteria</taxon>
        <taxon>Pseudomonadati</taxon>
        <taxon>Bacteroidota</taxon>
        <taxon>Bacteroidia</taxon>
        <taxon>Marinilabiliales</taxon>
        <taxon>Marinifilaceae</taxon>
        <taxon>Ancylomarina</taxon>
    </lineage>
</organism>
<sequence>MNRFGMIIAKIEAEILNKKIVSNGTRKPTSGHCTGN</sequence>
<proteinExistence type="predicted"/>
<dbReference type="Proteomes" id="UP000293562">
    <property type="component" value="Unassembled WGS sequence"/>
</dbReference>
<gene>
    <name evidence="1" type="ORF">EV201_1122</name>
</gene>
<reference evidence="1 2" key="1">
    <citation type="submission" date="2019-02" db="EMBL/GenBank/DDBJ databases">
        <title>Genomic Encyclopedia of Type Strains, Phase IV (KMG-IV): sequencing the most valuable type-strain genomes for metagenomic binning, comparative biology and taxonomic classification.</title>
        <authorList>
            <person name="Goeker M."/>
        </authorList>
    </citation>
    <scope>NUCLEOTIDE SEQUENCE [LARGE SCALE GENOMIC DNA]</scope>
    <source>
        <strain evidence="1 2">DSM 28825</strain>
    </source>
</reference>
<evidence type="ECO:0000313" key="2">
    <source>
        <dbReference type="Proteomes" id="UP000293562"/>
    </source>
</evidence>
<accession>A0A4Q7VK35</accession>
<dbReference type="AlphaFoldDB" id="A0A4Q7VK35"/>
<name>A0A4Q7VK35_9BACT</name>
<evidence type="ECO:0000313" key="1">
    <source>
        <dbReference type="EMBL" id="RZT96484.1"/>
    </source>
</evidence>
<protein>
    <submittedName>
        <fullName evidence="1">Uncharacterized protein</fullName>
    </submittedName>
</protein>